<keyword evidence="2" id="KW-0479">Metal-binding</keyword>
<evidence type="ECO:0000256" key="3">
    <source>
        <dbReference type="ARBA" id="ARBA00022833"/>
    </source>
</evidence>
<dbReference type="AlphaFoldDB" id="A0A1H4RNI6"/>
<dbReference type="InterPro" id="IPR011057">
    <property type="entry name" value="Mss4-like_sf"/>
</dbReference>
<sequence length="202" mass="22722">MKCRGASGELRKIGAGKAQGYHFAKPTWQQGASNRTVPLFQYQPTNRQIRMKHFSREILMASGQCLCGAVRFSLAVEPRFFYRCHCTLCRKQTGVGHNLATLVNARDFRWEQGQGMITGWLKPSGYRNDFCSRCGSTVPNVLRETPYYWIPLGLLDGELSMECAGDFCTDDAMSWDEQRSAKSHCAAPDSLGFLLHELQVNA</sequence>
<dbReference type="SUPFAM" id="SSF51316">
    <property type="entry name" value="Mss4-like"/>
    <property type="match status" value="1"/>
</dbReference>
<dbReference type="PANTHER" id="PTHR33337:SF40">
    <property type="entry name" value="CENP-V_GFA DOMAIN-CONTAINING PROTEIN-RELATED"/>
    <property type="match status" value="1"/>
</dbReference>
<dbReference type="GO" id="GO:0046872">
    <property type="term" value="F:metal ion binding"/>
    <property type="evidence" value="ECO:0007669"/>
    <property type="project" value="UniProtKB-KW"/>
</dbReference>
<dbReference type="InterPro" id="IPR006913">
    <property type="entry name" value="CENP-V/GFA"/>
</dbReference>
<dbReference type="Pfam" id="PF04828">
    <property type="entry name" value="GFA"/>
    <property type="match status" value="1"/>
</dbReference>
<name>A0A1H4RNI6_PSEJE</name>
<keyword evidence="3" id="KW-0862">Zinc</keyword>
<dbReference type="Gene3D" id="3.90.1590.10">
    <property type="entry name" value="glutathione-dependent formaldehyde- activating enzyme (gfa)"/>
    <property type="match status" value="1"/>
</dbReference>
<dbReference type="PANTHER" id="PTHR33337">
    <property type="entry name" value="GFA DOMAIN-CONTAINING PROTEIN"/>
    <property type="match status" value="1"/>
</dbReference>
<evidence type="ECO:0000259" key="5">
    <source>
        <dbReference type="PROSITE" id="PS51891"/>
    </source>
</evidence>
<dbReference type="Proteomes" id="UP000198542">
    <property type="component" value="Unassembled WGS sequence"/>
</dbReference>
<feature type="domain" description="CENP-V/GFA" evidence="5">
    <location>
        <begin position="61"/>
        <end position="176"/>
    </location>
</feature>
<organism evidence="6 7">
    <name type="scientific">Pseudomonas jessenii</name>
    <dbReference type="NCBI Taxonomy" id="77298"/>
    <lineage>
        <taxon>Bacteria</taxon>
        <taxon>Pseudomonadati</taxon>
        <taxon>Pseudomonadota</taxon>
        <taxon>Gammaproteobacteria</taxon>
        <taxon>Pseudomonadales</taxon>
        <taxon>Pseudomonadaceae</taxon>
        <taxon>Pseudomonas</taxon>
    </lineage>
</organism>
<evidence type="ECO:0000256" key="1">
    <source>
        <dbReference type="ARBA" id="ARBA00005495"/>
    </source>
</evidence>
<keyword evidence="7" id="KW-1185">Reference proteome</keyword>
<proteinExistence type="inferred from homology"/>
<protein>
    <submittedName>
        <fullName evidence="6">Uncharacterized conserved protein</fullName>
    </submittedName>
</protein>
<evidence type="ECO:0000256" key="4">
    <source>
        <dbReference type="ARBA" id="ARBA00023239"/>
    </source>
</evidence>
<gene>
    <name evidence="6" type="ORF">SAMN04490187_3986</name>
</gene>
<comment type="similarity">
    <text evidence="1">Belongs to the Gfa family.</text>
</comment>
<evidence type="ECO:0000313" key="7">
    <source>
        <dbReference type="Proteomes" id="UP000198542"/>
    </source>
</evidence>
<evidence type="ECO:0000313" key="6">
    <source>
        <dbReference type="EMBL" id="SEC33475.1"/>
    </source>
</evidence>
<dbReference type="PROSITE" id="PS51891">
    <property type="entry name" value="CENP_V_GFA"/>
    <property type="match status" value="1"/>
</dbReference>
<dbReference type="GO" id="GO:0016846">
    <property type="term" value="F:carbon-sulfur lyase activity"/>
    <property type="evidence" value="ECO:0007669"/>
    <property type="project" value="InterPro"/>
</dbReference>
<keyword evidence="4" id="KW-0456">Lyase</keyword>
<evidence type="ECO:0000256" key="2">
    <source>
        <dbReference type="ARBA" id="ARBA00022723"/>
    </source>
</evidence>
<dbReference type="EMBL" id="FNTC01000002">
    <property type="protein sequence ID" value="SEC33475.1"/>
    <property type="molecule type" value="Genomic_DNA"/>
</dbReference>
<accession>A0A1H4RNI6</accession>
<reference evidence="7" key="1">
    <citation type="submission" date="2016-10" db="EMBL/GenBank/DDBJ databases">
        <authorList>
            <person name="Varghese N."/>
            <person name="Submissions S."/>
        </authorList>
    </citation>
    <scope>NUCLEOTIDE SEQUENCE [LARGE SCALE GENOMIC DNA]</scope>
    <source>
        <strain evidence="7">BS3660</strain>
    </source>
</reference>